<reference evidence="2" key="1">
    <citation type="submission" date="2023-08" db="EMBL/GenBank/DDBJ databases">
        <authorList>
            <person name="Audoor S."/>
            <person name="Bilcke G."/>
        </authorList>
    </citation>
    <scope>NUCLEOTIDE SEQUENCE</scope>
</reference>
<dbReference type="EMBL" id="CAKOGP040000001">
    <property type="protein sequence ID" value="CAJ1888792.1"/>
    <property type="molecule type" value="Genomic_DNA"/>
</dbReference>
<accession>A0AAD2C9V6</accession>
<feature type="region of interest" description="Disordered" evidence="1">
    <location>
        <begin position="1"/>
        <end position="57"/>
    </location>
</feature>
<evidence type="ECO:0000256" key="1">
    <source>
        <dbReference type="SAM" id="MobiDB-lite"/>
    </source>
</evidence>
<name>A0AAD2C9V6_9STRA</name>
<feature type="compositionally biased region" description="Basic residues" evidence="1">
    <location>
        <begin position="1"/>
        <end position="17"/>
    </location>
</feature>
<proteinExistence type="predicted"/>
<dbReference type="Proteomes" id="UP001295423">
    <property type="component" value="Unassembled WGS sequence"/>
</dbReference>
<comment type="caution">
    <text evidence="2">The sequence shown here is derived from an EMBL/GenBank/DDBJ whole genome shotgun (WGS) entry which is preliminary data.</text>
</comment>
<dbReference type="AlphaFoldDB" id="A0AAD2C9V6"/>
<sequence>MPKKARSKNLARRRKCSGSKEGGEPAKKKKKEPGVLRPPQETNPTIHEQPPLEEPSDLATTAVQDDGAPVNELEFEDVVLGDIPPKGLLDNPNIRCKQIESKRICIEYIFINVHHAPPREKWSGKNGVSAQIKKALAIPEGKAGGKRDLDLGNVWFCIMMPNQQQRSRLKKQARLVSNRGSQ</sequence>
<evidence type="ECO:0000313" key="2">
    <source>
        <dbReference type="EMBL" id="CAJ1888792.1"/>
    </source>
</evidence>
<keyword evidence="3" id="KW-1185">Reference proteome</keyword>
<protein>
    <submittedName>
        <fullName evidence="2">Uncharacterized protein</fullName>
    </submittedName>
</protein>
<evidence type="ECO:0000313" key="3">
    <source>
        <dbReference type="Proteomes" id="UP001295423"/>
    </source>
</evidence>
<organism evidence="2 3">
    <name type="scientific">Cylindrotheca closterium</name>
    <dbReference type="NCBI Taxonomy" id="2856"/>
    <lineage>
        <taxon>Eukaryota</taxon>
        <taxon>Sar</taxon>
        <taxon>Stramenopiles</taxon>
        <taxon>Ochrophyta</taxon>
        <taxon>Bacillariophyta</taxon>
        <taxon>Bacillariophyceae</taxon>
        <taxon>Bacillariophycidae</taxon>
        <taxon>Bacillariales</taxon>
        <taxon>Bacillariaceae</taxon>
        <taxon>Cylindrotheca</taxon>
    </lineage>
</organism>
<gene>
    <name evidence="2" type="ORF">CYCCA115_LOCUS20</name>
</gene>